<sequence length="195" mass="21185">MAEQSAPNDLAGKPSPVRLRDALRKARIEAADRTGVVVDLRDAEVARLEILHEALDSLFSEIPPGVDLFDRGISQGDTPRLWIDAVAHIAMGRDKRIYRFTQDTRFGRIVIAESHDIPVMVDAVTDYIARRLIEREHAMVVTPAQATAPAPVSAAAVSTTAPAKRRNAVWTFAFGFAAGLAALFGFALVMALRGI</sequence>
<evidence type="ECO:0000256" key="1">
    <source>
        <dbReference type="SAM" id="Phobius"/>
    </source>
</evidence>
<feature type="transmembrane region" description="Helical" evidence="1">
    <location>
        <begin position="168"/>
        <end position="192"/>
    </location>
</feature>
<name>A0A4U6BJP8_9BRAD</name>
<keyword evidence="1" id="KW-1133">Transmembrane helix</keyword>
<dbReference type="Proteomes" id="UP000034832">
    <property type="component" value="Unassembled WGS sequence"/>
</dbReference>
<dbReference type="EMBL" id="LBIA02000001">
    <property type="protein sequence ID" value="TKT70430.1"/>
    <property type="molecule type" value="Genomic_DNA"/>
</dbReference>
<evidence type="ECO:0000313" key="2">
    <source>
        <dbReference type="EMBL" id="TKT70430.1"/>
    </source>
</evidence>
<evidence type="ECO:0000313" key="3">
    <source>
        <dbReference type="Proteomes" id="UP000034832"/>
    </source>
</evidence>
<dbReference type="AlphaFoldDB" id="A0A4U6BJP8"/>
<accession>A0A4U6BJP8</accession>
<dbReference type="OrthoDB" id="9808451at2"/>
<reference evidence="2" key="1">
    <citation type="submission" date="2019-04" db="EMBL/GenBank/DDBJ databases">
        <title>Whole genome sequencing of cave bacteria.</title>
        <authorList>
            <person name="Gan H.M."/>
            <person name="Barton H."/>
            <person name="Savka M.A."/>
        </authorList>
    </citation>
    <scope>NUCLEOTIDE SEQUENCE [LARGE SCALE GENOMIC DNA]</scope>
    <source>
        <strain evidence="2">LC387</strain>
    </source>
</reference>
<organism evidence="2 3">
    <name type="scientific">Afipia massiliensis</name>
    <dbReference type="NCBI Taxonomy" id="211460"/>
    <lineage>
        <taxon>Bacteria</taxon>
        <taxon>Pseudomonadati</taxon>
        <taxon>Pseudomonadota</taxon>
        <taxon>Alphaproteobacteria</taxon>
        <taxon>Hyphomicrobiales</taxon>
        <taxon>Nitrobacteraceae</taxon>
        <taxon>Afipia</taxon>
    </lineage>
</organism>
<dbReference type="STRING" id="211460.YH63_16080"/>
<keyword evidence="3" id="KW-1185">Reference proteome</keyword>
<gene>
    <name evidence="2" type="ORF">YH63_002810</name>
</gene>
<comment type="caution">
    <text evidence="2">The sequence shown here is derived from an EMBL/GenBank/DDBJ whole genome shotgun (WGS) entry which is preliminary data.</text>
</comment>
<protein>
    <submittedName>
        <fullName evidence="2">Uncharacterized protein</fullName>
    </submittedName>
</protein>
<keyword evidence="1" id="KW-0472">Membrane</keyword>
<dbReference type="RefSeq" id="WP_046828912.1">
    <property type="nucleotide sequence ID" value="NZ_LBIA02000001.1"/>
</dbReference>
<proteinExistence type="predicted"/>
<keyword evidence="1" id="KW-0812">Transmembrane</keyword>